<proteinExistence type="predicted"/>
<protein>
    <submittedName>
        <fullName evidence="1">Uncharacterized protein</fullName>
    </submittedName>
</protein>
<dbReference type="RefSeq" id="WP_268047644.1">
    <property type="nucleotide sequence ID" value="NZ_JAPQES010000001.1"/>
</dbReference>
<accession>A0ABT4CJU8</accession>
<gene>
    <name evidence="1" type="ORF">OXH55_01540</name>
</gene>
<sequence length="107" mass="11875">MKGYLLLQDGSLFNGKVIGEEKNILGEILLNDEGSITLQCETTGKQELIVNSSKHMKGHVALSDVDFESLKLKMKKNKTILGKIVTDSLPIEYHVYDLKTLVTLGLK</sequence>
<dbReference type="Proteomes" id="UP001079657">
    <property type="component" value="Unassembled WGS sequence"/>
</dbReference>
<keyword evidence="2" id="KW-1185">Reference proteome</keyword>
<name>A0ABT4CJU8_9CLOT</name>
<reference evidence="1" key="1">
    <citation type="submission" date="2022-12" db="EMBL/GenBank/DDBJ databases">
        <authorList>
            <person name="Wang J."/>
        </authorList>
    </citation>
    <scope>NUCLEOTIDE SEQUENCE</scope>
    <source>
        <strain evidence="1">HY-42-06</strain>
    </source>
</reference>
<dbReference type="EMBL" id="JAPQES010000001">
    <property type="protein sequence ID" value="MCY6369327.1"/>
    <property type="molecule type" value="Genomic_DNA"/>
</dbReference>
<dbReference type="InterPro" id="IPR036480">
    <property type="entry name" value="CarbP_synth_ssu_N_sf"/>
</dbReference>
<dbReference type="SUPFAM" id="SSF52021">
    <property type="entry name" value="Carbamoyl phosphate synthetase, small subunit N-terminal domain"/>
    <property type="match status" value="1"/>
</dbReference>
<evidence type="ECO:0000313" key="2">
    <source>
        <dbReference type="Proteomes" id="UP001079657"/>
    </source>
</evidence>
<comment type="caution">
    <text evidence="1">The sequence shown here is derived from an EMBL/GenBank/DDBJ whole genome shotgun (WGS) entry which is preliminary data.</text>
</comment>
<evidence type="ECO:0000313" key="1">
    <source>
        <dbReference type="EMBL" id="MCY6369327.1"/>
    </source>
</evidence>
<organism evidence="1 2">
    <name type="scientific">Clostridium ganghwense</name>
    <dbReference type="NCBI Taxonomy" id="312089"/>
    <lineage>
        <taxon>Bacteria</taxon>
        <taxon>Bacillati</taxon>
        <taxon>Bacillota</taxon>
        <taxon>Clostridia</taxon>
        <taxon>Eubacteriales</taxon>
        <taxon>Clostridiaceae</taxon>
        <taxon>Clostridium</taxon>
    </lineage>
</organism>